<gene>
    <name evidence="4" type="ORF">SAMN05444142_1011004</name>
</gene>
<keyword evidence="5" id="KW-1185">Reference proteome</keyword>
<evidence type="ECO:0000259" key="3">
    <source>
        <dbReference type="Pfam" id="PF23666"/>
    </source>
</evidence>
<dbReference type="EMBL" id="FQZZ01000001">
    <property type="protein sequence ID" value="SHJ67603.1"/>
    <property type="molecule type" value="Genomic_DNA"/>
</dbReference>
<evidence type="ECO:0000259" key="1">
    <source>
        <dbReference type="Pfam" id="PF13547"/>
    </source>
</evidence>
<dbReference type="Gene3D" id="3.20.20.80">
    <property type="entry name" value="Glycosidases"/>
    <property type="match status" value="1"/>
</dbReference>
<dbReference type="InterPro" id="IPR056490">
    <property type="entry name" value="Rcc01698_C"/>
</dbReference>
<evidence type="ECO:0000313" key="4">
    <source>
        <dbReference type="EMBL" id="SHJ67603.1"/>
    </source>
</evidence>
<dbReference type="Pfam" id="PF13550">
    <property type="entry name" value="Phage-tail_3"/>
    <property type="match status" value="1"/>
</dbReference>
<dbReference type="OrthoDB" id="8445115at2"/>
<protein>
    <submittedName>
        <fullName evidence="4">Phage tail protein</fullName>
    </submittedName>
</protein>
<sequence length="1309" mass="140399">MATIVLSAAGAAIGGSVGGSFLGLSSVAIGRFAGASLGRVLDQRLLGQGSDAVEHHQGRTERFRITSAGEGVPVAQVYGRMRVGGHVIWASAFREHVAQSTTGGGGGKGAPARPQSTTYSYSYSVSLAVALCEGEIGGVLRVWADGAEVAPEMLNMRVYTGSRDQLPDPAIAAVEGMGAVPAYRGTAYVVMEDLALEPFGNRVPQFSFEVLRPDEVKGPARDPVHNVQAVALMPGTGEYALAGSRVVATYGPGQSRSLNVNSPSGRTDMETAITALEVELPACEAVSLVVSWFGDDLRAGECRLRPKVEQTEFDGVPMPWRVSGLSRGAAGTVPQEDGRVIYGGTPADASVAEAIRDMAARGKAVMFYPFILMEQLDGNGRTDPWSGAGDQPRLPWRGRITGAMAPGQAGSPDGSAAAEAEVARFVGSVRASDFQIGNGTVSYSGPEEWSYSRFILHYAALCAAAGGVDAFCIGSEMRGLTQLRGDAERFPFVAALRRLAGEARALLGPDVRIGYAADWSEYFGYQPGDGSGDRYFHLDPLWADPDIDFVGIDNYMPLSDWRDGDGHSDAAWGSIYNPDYLRANVAGGEGFDWFYHSPEARAAQIRTPITDGDYGEPWIWRYKDIRSWWSTPHHERIGGERMAEPTAWEPGSKPVWFTEFGCAAIDKGTNQPNKFLDPKSSESAMPHFSNGMRDEFIQMQYLRASYAHWLDPANNPVSDSYGGPMVDMSRAFVWAWDARPYPFFPGNRELWADGDNYARGHWISGRMAGRSLASVVEEICARAGLHPVDSSGLYGYVRGYTVSDVDTARGALQPLMLAYGVDALERDGTLVFRMRDGAPVTRLDEAWLVESGEIDGRLEITRAAEAELAGRVRLRFVETDANYEAAAEEAVLPDEATHGVSASDMALALTRREGQQVLERWLAESRVARDTLRLALPPSRQALGAGDVLEVDAGRFRIDRVEQGPYQIIEAVRTEPGVYAPAELDEAVVRLAPFVSPVPVEAAFMDLPLMRGDEAPHSPHLAVSAVPWPGSVAVYDSATGADFALNTVVAAQAVMGVLETPLQQGPVGRMHWAGELRVRLISGALQSISQAALLAGGNMAAIGNGAPDGWELVQFRQAEPLGDGVYLLRQLLRGQFGSDGAMAPIWPVGARFVLMDGAPAQLALPAAARGVARHFRVGPARWPVDDPSYTAHELGFGGVGLRPYAPAHLRARRGADGVLGVSWMRRTRTGGDSWDGIDVPLGEEREQYLVRVTQGGAILREVMIAEPGWSYDAATELADTGGAAFELAVAQVSAEVGPGYFARCAVSAP</sequence>
<feature type="domain" description="Tip attachment protein J" evidence="2">
    <location>
        <begin position="806"/>
        <end position="962"/>
    </location>
</feature>
<dbReference type="SUPFAM" id="SSF51445">
    <property type="entry name" value="(Trans)glycosidases"/>
    <property type="match status" value="1"/>
</dbReference>
<reference evidence="4 5" key="1">
    <citation type="submission" date="2016-11" db="EMBL/GenBank/DDBJ databases">
        <authorList>
            <person name="Varghese N."/>
            <person name="Submissions S."/>
        </authorList>
    </citation>
    <scope>NUCLEOTIDE SEQUENCE [LARGE SCALE GENOMIC DNA]</scope>
    <source>
        <strain evidence="4 5">DSM 29620</strain>
    </source>
</reference>
<feature type="domain" description="Rcc01698-like C-terminal" evidence="3">
    <location>
        <begin position="1053"/>
        <end position="1153"/>
    </location>
</feature>
<feature type="domain" description="GTA TIM-barrel-like" evidence="1">
    <location>
        <begin position="449"/>
        <end position="745"/>
    </location>
</feature>
<evidence type="ECO:0000313" key="5">
    <source>
        <dbReference type="Proteomes" id="UP000324252"/>
    </source>
</evidence>
<evidence type="ECO:0000259" key="2">
    <source>
        <dbReference type="Pfam" id="PF13550"/>
    </source>
</evidence>
<dbReference type="Proteomes" id="UP000324252">
    <property type="component" value="Unassembled WGS sequence"/>
</dbReference>
<dbReference type="InterPro" id="IPR017853">
    <property type="entry name" value="GH"/>
</dbReference>
<name>A0A1H0ALJ5_9RHOB</name>
<proteinExistence type="predicted"/>
<dbReference type="InterPro" id="IPR025195">
    <property type="entry name" value="GTA_TIM_dom"/>
</dbReference>
<dbReference type="RefSeq" id="WP_149786148.1">
    <property type="nucleotide sequence ID" value="NZ_FNIO01000001.1"/>
</dbReference>
<accession>A0A1H0ALJ5</accession>
<dbReference type="CDD" id="cd19607">
    <property type="entry name" value="GTA_TIM-barrel-like"/>
    <property type="match status" value="1"/>
</dbReference>
<dbReference type="Pfam" id="PF23666">
    <property type="entry name" value="Rcc01698_C"/>
    <property type="match status" value="1"/>
</dbReference>
<dbReference type="Pfam" id="PF13547">
    <property type="entry name" value="GTA_TIM"/>
    <property type="match status" value="1"/>
</dbReference>
<organism evidence="4 5">
    <name type="scientific">Lutimaribacter pacificus</name>
    <dbReference type="NCBI Taxonomy" id="391948"/>
    <lineage>
        <taxon>Bacteria</taxon>
        <taxon>Pseudomonadati</taxon>
        <taxon>Pseudomonadota</taxon>
        <taxon>Alphaproteobacteria</taxon>
        <taxon>Rhodobacterales</taxon>
        <taxon>Roseobacteraceae</taxon>
        <taxon>Lutimaribacter</taxon>
    </lineage>
</organism>
<dbReference type="InterPro" id="IPR032876">
    <property type="entry name" value="J_dom"/>
</dbReference>